<dbReference type="PROSITE" id="PS51707">
    <property type="entry name" value="CYTH"/>
    <property type="match status" value="1"/>
</dbReference>
<keyword evidence="3" id="KW-0812">Transmembrane</keyword>
<reference evidence="5 6" key="1">
    <citation type="submission" date="2020-08" db="EMBL/GenBank/DDBJ databases">
        <title>Plant Genome Project.</title>
        <authorList>
            <person name="Zhang R.-G."/>
        </authorList>
    </citation>
    <scope>NUCLEOTIDE SEQUENCE [LARGE SCALE GENOMIC DNA]</scope>
    <source>
        <tissue evidence="5">Rhizome</tissue>
    </source>
</reference>
<dbReference type="AlphaFoldDB" id="A0A8J5G3B6"/>
<keyword evidence="3" id="KW-1133">Transmembrane helix</keyword>
<dbReference type="PRINTS" id="PR00988">
    <property type="entry name" value="URIDINKINASE"/>
</dbReference>
<dbReference type="SUPFAM" id="SSF55154">
    <property type="entry name" value="CYTH-like phosphatases"/>
    <property type="match status" value="1"/>
</dbReference>
<dbReference type="EMBL" id="JACMSC010000012">
    <property type="protein sequence ID" value="KAG6495199.1"/>
    <property type="molecule type" value="Genomic_DNA"/>
</dbReference>
<keyword evidence="1" id="KW-0175">Coiled coil</keyword>
<evidence type="ECO:0000256" key="3">
    <source>
        <dbReference type="SAM" id="Phobius"/>
    </source>
</evidence>
<name>A0A8J5G3B6_ZINOF</name>
<dbReference type="Pfam" id="PF00485">
    <property type="entry name" value="PRK"/>
    <property type="match status" value="1"/>
</dbReference>
<evidence type="ECO:0000313" key="5">
    <source>
        <dbReference type="EMBL" id="KAG6495199.1"/>
    </source>
</evidence>
<dbReference type="CDD" id="cd02028">
    <property type="entry name" value="UMPK_like"/>
    <property type="match status" value="1"/>
</dbReference>
<gene>
    <name evidence="5" type="ORF">ZIOFF_042991</name>
</gene>
<dbReference type="InterPro" id="IPR027417">
    <property type="entry name" value="P-loop_NTPase"/>
</dbReference>
<dbReference type="Proteomes" id="UP000734854">
    <property type="component" value="Unassembled WGS sequence"/>
</dbReference>
<evidence type="ECO:0000313" key="6">
    <source>
        <dbReference type="Proteomes" id="UP000734854"/>
    </source>
</evidence>
<dbReference type="Gene3D" id="2.40.320.10">
    <property type="entry name" value="Hypothetical Protein Pfu-838710-001"/>
    <property type="match status" value="1"/>
</dbReference>
<protein>
    <recommendedName>
        <fullName evidence="4">CYTH domain-containing protein</fullName>
    </recommendedName>
</protein>
<dbReference type="Pfam" id="PF01928">
    <property type="entry name" value="CYTH"/>
    <property type="match status" value="1"/>
</dbReference>
<evidence type="ECO:0000259" key="4">
    <source>
        <dbReference type="PROSITE" id="PS51707"/>
    </source>
</evidence>
<dbReference type="InterPro" id="IPR006083">
    <property type="entry name" value="PRK/URK"/>
</dbReference>
<dbReference type="SUPFAM" id="SSF52540">
    <property type="entry name" value="P-loop containing nucleoside triphosphate hydrolases"/>
    <property type="match status" value="1"/>
</dbReference>
<evidence type="ECO:0000256" key="2">
    <source>
        <dbReference type="SAM" id="MobiDB-lite"/>
    </source>
</evidence>
<evidence type="ECO:0000256" key="1">
    <source>
        <dbReference type="SAM" id="Coils"/>
    </source>
</evidence>
<comment type="caution">
    <text evidence="5">The sequence shown here is derived from an EMBL/GenBank/DDBJ whole genome shotgun (WGS) entry which is preliminary data.</text>
</comment>
<dbReference type="InterPro" id="IPR023577">
    <property type="entry name" value="CYTH_domain"/>
</dbReference>
<keyword evidence="3" id="KW-0472">Membrane</keyword>
<keyword evidence="6" id="KW-1185">Reference proteome</keyword>
<organism evidence="5 6">
    <name type="scientific">Zingiber officinale</name>
    <name type="common">Ginger</name>
    <name type="synonym">Amomum zingiber</name>
    <dbReference type="NCBI Taxonomy" id="94328"/>
    <lineage>
        <taxon>Eukaryota</taxon>
        <taxon>Viridiplantae</taxon>
        <taxon>Streptophyta</taxon>
        <taxon>Embryophyta</taxon>
        <taxon>Tracheophyta</taxon>
        <taxon>Spermatophyta</taxon>
        <taxon>Magnoliopsida</taxon>
        <taxon>Liliopsida</taxon>
        <taxon>Zingiberales</taxon>
        <taxon>Zingiberaceae</taxon>
        <taxon>Zingiber</taxon>
    </lineage>
</organism>
<proteinExistence type="predicted"/>
<accession>A0A8J5G3B6</accession>
<feature type="domain" description="CYTH" evidence="4">
    <location>
        <begin position="390"/>
        <end position="552"/>
    </location>
</feature>
<feature type="coiled-coil region" evidence="1">
    <location>
        <begin position="642"/>
        <end position="669"/>
    </location>
</feature>
<dbReference type="PANTHER" id="PTHR10285">
    <property type="entry name" value="URIDINE KINASE"/>
    <property type="match status" value="1"/>
</dbReference>
<dbReference type="GO" id="GO:0016462">
    <property type="term" value="F:pyrophosphatase activity"/>
    <property type="evidence" value="ECO:0007669"/>
    <property type="project" value="UniProtKB-ARBA"/>
</dbReference>
<dbReference type="GO" id="GO:0005524">
    <property type="term" value="F:ATP binding"/>
    <property type="evidence" value="ECO:0007669"/>
    <property type="project" value="InterPro"/>
</dbReference>
<dbReference type="GO" id="GO:0016301">
    <property type="term" value="F:kinase activity"/>
    <property type="evidence" value="ECO:0007669"/>
    <property type="project" value="InterPro"/>
</dbReference>
<sequence>MPSPWAVGEWVEPWDSELFIYLKVHRGFPWHHPGFGIIRSRDLPPLASAFSIVLGLSLLLPAAALHSPSLPPPISHRPVSYCISLLLSGPISELGNVHTSHHVQSIISHNYICGIGSLAYVGSTGSIYYTVDIQAIPLFFLLMDQDNSMMDSPRRRHGLLRDQVQLVKRKDSDRYEIVPIQDPLSFEKGFFIVIRACQLLAQKNDGIIVVGVAGPSGAGKTVFTEKVLNFMPSIAVISMDNYNDSSRIIDGNFDDPRLTDYDTLLENIRGLKEGKSVQVPIYDFKSSSRIGYRTVDVPSSRIVFLEGIYALSEKLRPLLDLRVSVTGGVHFDLVKRVLRDIQRAGQEPEEIIHQISETVYPMYKAFIEPDLQTAHIKISNKFNPFTGFQNPTYILKSPRSVAVDQIKAVLSEEHKEGTEETYDIYLLPPGEDPEACQSYLRMRNRDGKYNLMFEEWVTDSPFIISPRITFEVSVRLLGGLMALGYTIAAILKRSSHVFSDDKVVVKIDWLEQLNRQYVQVQGKERLYVKHIAEQLGLEGAFIPRTYIEQIQLEKLVNDVMALPDDLKTKLSIDDDMVSSPREALSRASADRVAMRNKFLKSGMSHSFSTQREKNIAKLRLDVNQRRFEKQPPESPAISREAVNHLSEQISALNERFDEFSSRMEEYNKKFSSQRTSMSQQNLALQGEACNGSVPTTLFVSNLGNGTLLPTSSSSSQLNKDSPLLDESRNHPMNFTDMFLRIHGIDDDDAFCHWQLMLVSRGQRQIMHQLDNLNNLMHEHLPLLSQKGLTDNRSGSLDWNMIGVLAMGCIGIFLFKNLNRN</sequence>
<feature type="region of interest" description="Disordered" evidence="2">
    <location>
        <begin position="709"/>
        <end position="728"/>
    </location>
</feature>
<dbReference type="Gene3D" id="3.40.50.300">
    <property type="entry name" value="P-loop containing nucleotide triphosphate hydrolases"/>
    <property type="match status" value="1"/>
</dbReference>
<dbReference type="InterPro" id="IPR033469">
    <property type="entry name" value="CYTH-like_dom_sf"/>
</dbReference>
<feature type="transmembrane region" description="Helical" evidence="3">
    <location>
        <begin position="796"/>
        <end position="814"/>
    </location>
</feature>